<proteinExistence type="predicted"/>
<dbReference type="InterPro" id="IPR016024">
    <property type="entry name" value="ARM-type_fold"/>
</dbReference>
<keyword evidence="5" id="KW-1185">Reference proteome</keyword>
<reference evidence="4 5" key="1">
    <citation type="submission" date="2018-04" db="EMBL/GenBank/DDBJ databases">
        <authorList>
            <person name="Zhang X."/>
            <person name="Yuan J."/>
            <person name="Li F."/>
            <person name="Xiang J."/>
        </authorList>
    </citation>
    <scope>NUCLEOTIDE SEQUENCE [LARGE SCALE GENOMIC DNA]</scope>
    <source>
        <tissue evidence="4">Muscle</tissue>
    </source>
</reference>
<evidence type="ECO:0000313" key="5">
    <source>
        <dbReference type="Proteomes" id="UP000283509"/>
    </source>
</evidence>
<dbReference type="AlphaFoldDB" id="A0A3R7SVX8"/>
<feature type="region of interest" description="Disordered" evidence="2">
    <location>
        <begin position="530"/>
        <end position="562"/>
    </location>
</feature>
<dbReference type="OrthoDB" id="1668162at2759"/>
<dbReference type="Proteomes" id="UP000283509">
    <property type="component" value="Unassembled WGS sequence"/>
</dbReference>
<dbReference type="EMBL" id="QCYY01001457">
    <property type="protein sequence ID" value="ROT77928.1"/>
    <property type="molecule type" value="Genomic_DNA"/>
</dbReference>
<evidence type="ECO:0000256" key="2">
    <source>
        <dbReference type="SAM" id="MobiDB-lite"/>
    </source>
</evidence>
<reference evidence="4 5" key="2">
    <citation type="submission" date="2019-01" db="EMBL/GenBank/DDBJ databases">
        <title>The decoding of complex shrimp genome reveals the adaptation for benthos swimmer, frequently molting mechanism and breeding impact on genome.</title>
        <authorList>
            <person name="Sun Y."/>
            <person name="Gao Y."/>
            <person name="Yu Y."/>
        </authorList>
    </citation>
    <scope>NUCLEOTIDE SEQUENCE [LARGE SCALE GENOMIC DNA]</scope>
    <source>
        <tissue evidence="4">Muscle</tissue>
    </source>
</reference>
<evidence type="ECO:0000256" key="1">
    <source>
        <dbReference type="SAM" id="Coils"/>
    </source>
</evidence>
<dbReference type="PANTHER" id="PTHR45857">
    <property type="entry name" value="FORMIN-LIKE PROTEIN"/>
    <property type="match status" value="1"/>
</dbReference>
<dbReference type="InterPro" id="IPR010473">
    <property type="entry name" value="GTPase-bd"/>
</dbReference>
<feature type="domain" description="GBD/FH3" evidence="3">
    <location>
        <begin position="77"/>
        <end position="511"/>
    </location>
</feature>
<dbReference type="GO" id="GO:0008360">
    <property type="term" value="P:regulation of cell shape"/>
    <property type="evidence" value="ECO:0007669"/>
    <property type="project" value="TreeGrafter"/>
</dbReference>
<keyword evidence="1" id="KW-0175">Coiled coil</keyword>
<dbReference type="Pfam" id="PF06367">
    <property type="entry name" value="Drf_FH3"/>
    <property type="match status" value="1"/>
</dbReference>
<dbReference type="SUPFAM" id="SSF48371">
    <property type="entry name" value="ARM repeat"/>
    <property type="match status" value="1"/>
</dbReference>
<sequence length="562" mass="64770">MQGLSVMRVIKGAKRASLLLLYDPGRNGGDSSKVRDLLSANDELLVCDRNRSPGPHHLLIERYEITYAPLRPTLSPFTRPPDERWAKQVAFLCLSLGAPGTAPSRASMDLPPDKAKLLKQYDDVKKWDMICDQERVSAKDPPSHYLNKLKTYLDPKASRSSRKRKMVGESTSTQVLRDLEISLRTNHIEWVREFLSEENQGLDVLVDYLTFRLMMLRHEQRLRESLEDEEESKNINGQLKPSVEINSPRMKRASRHVQKLNMGDSKDDIHVCIMCLRAIMNNKYGFNLVFEHREAISCIALSLNHRSLRTKALVLELLAAICLVKGGHEIILNAFNNFKDVCSETQRFQTLMNYFSNYDCFYIEFMVACMQFINIVVHSVEDMNFRVHLQYEFTQLGLDDYLEKLRHHESEELQIQISAYLDNVFDVAALMEDSETKTAALERVAELEDELSHLAERMSEMEAESLAKLVELEGELVELRRQKEELENVNSQVQEEVSTLRREVNQKSEESRQRQSLLEKQIVELETLARSKTQRTGDSSLMGQWTGSSTSLTTHLPPYHFQ</sequence>
<evidence type="ECO:0000259" key="3">
    <source>
        <dbReference type="PROSITE" id="PS51232"/>
    </source>
</evidence>
<dbReference type="InterPro" id="IPR010472">
    <property type="entry name" value="FH3_dom"/>
</dbReference>
<name>A0A3R7SVX8_PENVA</name>
<protein>
    <submittedName>
        <fullName evidence="4">Putative formin-like protein</fullName>
    </submittedName>
</protein>
<dbReference type="SMART" id="SM01139">
    <property type="entry name" value="Drf_FH3"/>
    <property type="match status" value="1"/>
</dbReference>
<organism evidence="4 5">
    <name type="scientific">Penaeus vannamei</name>
    <name type="common">Whiteleg shrimp</name>
    <name type="synonym">Litopenaeus vannamei</name>
    <dbReference type="NCBI Taxonomy" id="6689"/>
    <lineage>
        <taxon>Eukaryota</taxon>
        <taxon>Metazoa</taxon>
        <taxon>Ecdysozoa</taxon>
        <taxon>Arthropoda</taxon>
        <taxon>Crustacea</taxon>
        <taxon>Multicrustacea</taxon>
        <taxon>Malacostraca</taxon>
        <taxon>Eumalacostraca</taxon>
        <taxon>Eucarida</taxon>
        <taxon>Decapoda</taxon>
        <taxon>Dendrobranchiata</taxon>
        <taxon>Penaeoidea</taxon>
        <taxon>Penaeidae</taxon>
        <taxon>Penaeus</taxon>
    </lineage>
</organism>
<dbReference type="GO" id="GO:0051015">
    <property type="term" value="F:actin filament binding"/>
    <property type="evidence" value="ECO:0007669"/>
    <property type="project" value="TreeGrafter"/>
</dbReference>
<dbReference type="GO" id="GO:0031267">
    <property type="term" value="F:small GTPase binding"/>
    <property type="evidence" value="ECO:0007669"/>
    <property type="project" value="InterPro"/>
</dbReference>
<dbReference type="InterPro" id="IPR014768">
    <property type="entry name" value="GBD/FH3_dom"/>
</dbReference>
<dbReference type="STRING" id="6689.A0A3R7SVX8"/>
<feature type="compositionally biased region" description="Polar residues" evidence="2">
    <location>
        <begin position="530"/>
        <end position="554"/>
    </location>
</feature>
<dbReference type="PROSITE" id="PS51232">
    <property type="entry name" value="GBD_FH3"/>
    <property type="match status" value="1"/>
</dbReference>
<evidence type="ECO:0000313" key="4">
    <source>
        <dbReference type="EMBL" id="ROT77928.1"/>
    </source>
</evidence>
<dbReference type="Pfam" id="PF06371">
    <property type="entry name" value="Drf_GBD"/>
    <property type="match status" value="2"/>
</dbReference>
<dbReference type="GO" id="GO:0030866">
    <property type="term" value="P:cortical actin cytoskeleton organization"/>
    <property type="evidence" value="ECO:0007669"/>
    <property type="project" value="TreeGrafter"/>
</dbReference>
<dbReference type="GO" id="GO:0005829">
    <property type="term" value="C:cytosol"/>
    <property type="evidence" value="ECO:0007669"/>
    <property type="project" value="TreeGrafter"/>
</dbReference>
<feature type="coiled-coil region" evidence="1">
    <location>
        <begin position="430"/>
        <end position="510"/>
    </location>
</feature>
<dbReference type="GO" id="GO:0016477">
    <property type="term" value="P:cell migration"/>
    <property type="evidence" value="ECO:0007669"/>
    <property type="project" value="TreeGrafter"/>
</dbReference>
<accession>A0A3R7SVX8</accession>
<dbReference type="SMART" id="SM01140">
    <property type="entry name" value="Drf_GBD"/>
    <property type="match status" value="1"/>
</dbReference>
<comment type="caution">
    <text evidence="4">The sequence shown here is derived from an EMBL/GenBank/DDBJ whole genome shotgun (WGS) entry which is preliminary data.</text>
</comment>
<dbReference type="Gene3D" id="1.25.10.10">
    <property type="entry name" value="Leucine-rich Repeat Variant"/>
    <property type="match status" value="1"/>
</dbReference>
<gene>
    <name evidence="4" type="ORF">C7M84_003387</name>
</gene>
<dbReference type="InterPro" id="IPR011989">
    <property type="entry name" value="ARM-like"/>
</dbReference>
<dbReference type="InterPro" id="IPR043592">
    <property type="entry name" value="FMNL_animal"/>
</dbReference>
<dbReference type="PANTHER" id="PTHR45857:SF4">
    <property type="entry name" value="FORMIN-LIKE PROTEIN"/>
    <property type="match status" value="1"/>
</dbReference>